<feature type="transmembrane region" description="Helical" evidence="2">
    <location>
        <begin position="128"/>
        <end position="154"/>
    </location>
</feature>
<comment type="caution">
    <text evidence="3">The sequence shown here is derived from an EMBL/GenBank/DDBJ whole genome shotgun (WGS) entry which is preliminary data.</text>
</comment>
<feature type="region of interest" description="Disordered" evidence="1">
    <location>
        <begin position="918"/>
        <end position="996"/>
    </location>
</feature>
<feature type="compositionally biased region" description="Basic residues" evidence="1">
    <location>
        <begin position="627"/>
        <end position="639"/>
    </location>
</feature>
<protein>
    <submittedName>
        <fullName evidence="3">Uncharacterized protein</fullName>
    </submittedName>
</protein>
<sequence>MEYRCNTINQKIGFGERAILRFGGLSAPTITTRQCLATFTVDPKYNMQVDVNILRCDDNSVTVRVQYDGGSPSYACRSNPSSGSLTVRGSVVTLGLERENSAWQYSVEVVIKAIEVPFNPNSTETSPISAGLVAGIVSSIFVAIILLAIMGVCCHKRIQRAKRRAYYNSETKETLDYMDGVRNPNGYNDSGVGMDYETSPKSKTKLLSDKSSTQSSTGRENGSNDRPQTLNVRNIGRPMTVNEMNSSPTKSRGFSYEEEDDKDPYDVLEGDPRQPKPKSPFLSALHSNPKFRRSHDENEKDAENRRKRISYSSGDHDQSQDSQTSGEITPPPLPTVPASRSPVSKKKNHASIRRTPRPVSSSSEDHISKSGDDADDPNIRVVRDSNDSPSSTEVIPIKVSNSTKPDTRHTLRPNRGRNLPPQSTPETRPKNKKSIDVDWESPPSRRKETPPSRVGQFQKYEEGIRSSKRSNKSPKVAAKGLGHRRRGDDSSRPTTPTSMAYEDDLESFPPLERTSSKNSLYASRSSLYNRRRRKNSIGESVTSYAPSFAHDDIDFYQRRSREYSRDYRDYDDDDSDGYVQPISRHEKARMFRSLGDLEHERRQATTATQTLRETATQTGKDQNVVMSKKRVVPKKRRSKSLSAAGTQTRKDKEKARKEGKSSESDTEITKKEKKRATEANTDTKKKSRPDLPEKPKPKPKPKPRKSQSVSAVSAKDDASESGEKPERKRKKKKKAASVADNAEIPQTAQNTDVPAQYPSGMAQPYIVPGQPFMQYGAPHGYQTLPNGQVAPVPGQPFYGVHPQAYGIRPPAYPQGQPPQQPAHVPGKPRKSNWELLCQMTDPNNAPPDDVTSMASSVFTNHLPANCVGYPGMPMGQPSLGQPSVAMAPHSPASVQPPPPGIKGEVTKMAVPPHESRVLATASEGDSESSYETDTESESESEEEGIRPTGYKSDHSMGKSSWDALKEASEKQLKESKGAKLDKSADMETSSKMFTVV</sequence>
<keyword evidence="2" id="KW-1133">Transmembrane helix</keyword>
<evidence type="ECO:0000256" key="1">
    <source>
        <dbReference type="SAM" id="MobiDB-lite"/>
    </source>
</evidence>
<feature type="compositionally biased region" description="Basic and acidic residues" evidence="1">
    <location>
        <begin position="963"/>
        <end position="985"/>
    </location>
</feature>
<name>A0AA88YHY9_PINIB</name>
<feature type="region of interest" description="Disordered" evidence="1">
    <location>
        <begin position="563"/>
        <end position="756"/>
    </location>
</feature>
<feature type="compositionally biased region" description="Basic and acidic residues" evidence="1">
    <location>
        <begin position="427"/>
        <end position="436"/>
    </location>
</feature>
<dbReference type="Proteomes" id="UP001186944">
    <property type="component" value="Unassembled WGS sequence"/>
</dbReference>
<evidence type="ECO:0000313" key="4">
    <source>
        <dbReference type="Proteomes" id="UP001186944"/>
    </source>
</evidence>
<feature type="compositionally biased region" description="Basic and acidic residues" evidence="1">
    <location>
        <begin position="294"/>
        <end position="304"/>
    </location>
</feature>
<feature type="compositionally biased region" description="Polar residues" evidence="1">
    <location>
        <begin position="744"/>
        <end position="753"/>
    </location>
</feature>
<evidence type="ECO:0000256" key="2">
    <source>
        <dbReference type="SAM" id="Phobius"/>
    </source>
</evidence>
<feature type="compositionally biased region" description="Polar residues" evidence="1">
    <location>
        <begin position="516"/>
        <end position="528"/>
    </location>
</feature>
<proteinExistence type="predicted"/>
<feature type="compositionally biased region" description="Polar residues" evidence="1">
    <location>
        <begin position="218"/>
        <end position="232"/>
    </location>
</feature>
<gene>
    <name evidence="3" type="ORF">FSP39_006332</name>
</gene>
<feature type="compositionally biased region" description="Basic residues" evidence="1">
    <location>
        <begin position="343"/>
        <end position="356"/>
    </location>
</feature>
<keyword evidence="4" id="KW-1185">Reference proteome</keyword>
<feature type="compositionally biased region" description="Acidic residues" evidence="1">
    <location>
        <begin position="256"/>
        <end position="269"/>
    </location>
</feature>
<evidence type="ECO:0000313" key="3">
    <source>
        <dbReference type="EMBL" id="KAK3101787.1"/>
    </source>
</evidence>
<feature type="compositionally biased region" description="Polar residues" evidence="1">
    <location>
        <begin position="387"/>
        <end position="404"/>
    </location>
</feature>
<feature type="compositionally biased region" description="Polar residues" evidence="1">
    <location>
        <begin position="986"/>
        <end position="996"/>
    </location>
</feature>
<feature type="region of interest" description="Disordered" evidence="1">
    <location>
        <begin position="878"/>
        <end position="906"/>
    </location>
</feature>
<keyword evidence="2" id="KW-0472">Membrane</keyword>
<accession>A0AA88YHY9</accession>
<organism evidence="3 4">
    <name type="scientific">Pinctada imbricata</name>
    <name type="common">Atlantic pearl-oyster</name>
    <name type="synonym">Pinctada martensii</name>
    <dbReference type="NCBI Taxonomy" id="66713"/>
    <lineage>
        <taxon>Eukaryota</taxon>
        <taxon>Metazoa</taxon>
        <taxon>Spiralia</taxon>
        <taxon>Lophotrochozoa</taxon>
        <taxon>Mollusca</taxon>
        <taxon>Bivalvia</taxon>
        <taxon>Autobranchia</taxon>
        <taxon>Pteriomorphia</taxon>
        <taxon>Pterioida</taxon>
        <taxon>Pterioidea</taxon>
        <taxon>Pteriidae</taxon>
        <taxon>Pinctada</taxon>
    </lineage>
</organism>
<dbReference type="AlphaFoldDB" id="A0AA88YHY9"/>
<feature type="compositionally biased region" description="Polar residues" evidence="1">
    <location>
        <begin position="242"/>
        <end position="252"/>
    </location>
</feature>
<feature type="compositionally biased region" description="Basic and acidic residues" evidence="1">
    <location>
        <begin position="583"/>
        <end position="603"/>
    </location>
</feature>
<keyword evidence="2" id="KW-0812">Transmembrane</keyword>
<reference evidence="3" key="1">
    <citation type="submission" date="2019-08" db="EMBL/GenBank/DDBJ databases">
        <title>The improved chromosome-level genome for the pearl oyster Pinctada fucata martensii using PacBio sequencing and Hi-C.</title>
        <authorList>
            <person name="Zheng Z."/>
        </authorList>
    </citation>
    <scope>NUCLEOTIDE SEQUENCE</scope>
    <source>
        <strain evidence="3">ZZ-2019</strain>
        <tissue evidence="3">Adductor muscle</tissue>
    </source>
</reference>
<feature type="compositionally biased region" description="Basic and acidic residues" evidence="1">
    <location>
        <begin position="648"/>
        <end position="696"/>
    </location>
</feature>
<feature type="compositionally biased region" description="Low complexity" evidence="1">
    <location>
        <begin position="604"/>
        <end position="618"/>
    </location>
</feature>
<feature type="compositionally biased region" description="Basic and acidic residues" evidence="1">
    <location>
        <begin position="714"/>
        <end position="726"/>
    </location>
</feature>
<feature type="region of interest" description="Disordered" evidence="1">
    <location>
        <begin position="177"/>
        <end position="544"/>
    </location>
</feature>
<feature type="compositionally biased region" description="Basic and acidic residues" evidence="1">
    <location>
        <begin position="363"/>
        <end position="386"/>
    </location>
</feature>
<dbReference type="EMBL" id="VSWD01000005">
    <property type="protein sequence ID" value="KAK3101787.1"/>
    <property type="molecule type" value="Genomic_DNA"/>
</dbReference>
<feature type="compositionally biased region" description="Acidic residues" evidence="1">
    <location>
        <begin position="924"/>
        <end position="942"/>
    </location>
</feature>